<evidence type="ECO:0000256" key="7">
    <source>
        <dbReference type="ARBA" id="ARBA00023177"/>
    </source>
</evidence>
<keyword evidence="6 8" id="KW-0472">Membrane</keyword>
<dbReference type="GO" id="GO:0097272">
    <property type="term" value="P:ammonium homeostasis"/>
    <property type="evidence" value="ECO:0007669"/>
    <property type="project" value="TreeGrafter"/>
</dbReference>
<evidence type="ECO:0000256" key="5">
    <source>
        <dbReference type="ARBA" id="ARBA00022989"/>
    </source>
</evidence>
<evidence type="ECO:0000313" key="10">
    <source>
        <dbReference type="EMBL" id="GAW91964.1"/>
    </source>
</evidence>
<dbReference type="InterPro" id="IPR002229">
    <property type="entry name" value="RhesusRHD"/>
</dbReference>
<dbReference type="PRINTS" id="PR00342">
    <property type="entry name" value="RHESUSRHD"/>
</dbReference>
<dbReference type="AlphaFoldDB" id="A0A1Z5HR31"/>
<proteinExistence type="inferred from homology"/>
<feature type="transmembrane region" description="Helical" evidence="8">
    <location>
        <begin position="346"/>
        <end position="365"/>
    </location>
</feature>
<feature type="transmembrane region" description="Helical" evidence="8">
    <location>
        <begin position="77"/>
        <end position="104"/>
    </location>
</feature>
<feature type="transmembrane region" description="Helical" evidence="8">
    <location>
        <begin position="151"/>
        <end position="175"/>
    </location>
</feature>
<dbReference type="EMBL" id="BDGJ01000042">
    <property type="protein sequence ID" value="GAW91964.1"/>
    <property type="molecule type" value="Genomic_DNA"/>
</dbReference>
<feature type="transmembrane region" description="Helical" evidence="8">
    <location>
        <begin position="292"/>
        <end position="309"/>
    </location>
</feature>
<evidence type="ECO:0000313" key="11">
    <source>
        <dbReference type="Proteomes" id="UP000197032"/>
    </source>
</evidence>
<feature type="transmembrane region" description="Helical" evidence="8">
    <location>
        <begin position="229"/>
        <end position="247"/>
    </location>
</feature>
<evidence type="ECO:0000259" key="9">
    <source>
        <dbReference type="Pfam" id="PF00909"/>
    </source>
</evidence>
<keyword evidence="7 8" id="KW-0924">Ammonia transport</keyword>
<evidence type="ECO:0000256" key="4">
    <source>
        <dbReference type="ARBA" id="ARBA00022692"/>
    </source>
</evidence>
<dbReference type="PANTHER" id="PTHR11730:SF89">
    <property type="entry name" value="AMMONIUM TRANSPORTER SLL0108-RELATED"/>
    <property type="match status" value="1"/>
</dbReference>
<keyword evidence="4 8" id="KW-0812">Transmembrane</keyword>
<dbReference type="FunFam" id="1.10.3430.10:FF:000008">
    <property type="entry name" value="Ammonium transporter"/>
    <property type="match status" value="1"/>
</dbReference>
<evidence type="ECO:0000256" key="2">
    <source>
        <dbReference type="ARBA" id="ARBA00005887"/>
    </source>
</evidence>
<feature type="transmembrane region" description="Helical" evidence="8">
    <location>
        <begin position="315"/>
        <end position="334"/>
    </location>
</feature>
<evidence type="ECO:0000256" key="3">
    <source>
        <dbReference type="ARBA" id="ARBA00022448"/>
    </source>
</evidence>
<dbReference type="PANTHER" id="PTHR11730">
    <property type="entry name" value="AMMONIUM TRANSPORTER"/>
    <property type="match status" value="1"/>
</dbReference>
<protein>
    <recommendedName>
        <fullName evidence="8">Ammonium transporter</fullName>
    </recommendedName>
</protein>
<dbReference type="Pfam" id="PF00909">
    <property type="entry name" value="Ammonium_transp"/>
    <property type="match status" value="1"/>
</dbReference>
<feature type="transmembrane region" description="Helical" evidence="8">
    <location>
        <begin position="187"/>
        <end position="208"/>
    </location>
</feature>
<dbReference type="GO" id="GO:0005886">
    <property type="term" value="C:plasma membrane"/>
    <property type="evidence" value="ECO:0007669"/>
    <property type="project" value="UniProtKB-SubCell"/>
</dbReference>
<dbReference type="PROSITE" id="PS01219">
    <property type="entry name" value="AMMONIUM_TRANSP"/>
    <property type="match status" value="1"/>
</dbReference>
<feature type="transmembrane region" description="Helical" evidence="8">
    <location>
        <begin position="35"/>
        <end position="56"/>
    </location>
</feature>
<dbReference type="GO" id="GO:0008519">
    <property type="term" value="F:ammonium channel activity"/>
    <property type="evidence" value="ECO:0007669"/>
    <property type="project" value="InterPro"/>
</dbReference>
<feature type="transmembrane region" description="Helical" evidence="8">
    <location>
        <begin position="259"/>
        <end position="280"/>
    </location>
</feature>
<dbReference type="InterPro" id="IPR024041">
    <property type="entry name" value="NH4_transpt_AmtB-like_dom"/>
</dbReference>
<dbReference type="OrthoDB" id="9814202at2"/>
<dbReference type="SUPFAM" id="SSF111352">
    <property type="entry name" value="Ammonium transporter"/>
    <property type="match status" value="1"/>
</dbReference>
<comment type="similarity">
    <text evidence="2 8">Belongs to the ammonia transporter channel (TC 1.A.11.2) family.</text>
</comment>
<feature type="domain" description="Ammonium transporter AmtB-like" evidence="9">
    <location>
        <begin position="41"/>
        <end position="431"/>
    </location>
</feature>
<comment type="subcellular location">
    <subcellularLocation>
        <location evidence="8">Cell membrane</location>
        <topology evidence="8">Multi-pass membrane protein</topology>
    </subcellularLocation>
    <subcellularLocation>
        <location evidence="1">Membrane</location>
        <topology evidence="1">Multi-pass membrane protein</topology>
    </subcellularLocation>
</comment>
<feature type="transmembrane region" description="Helical" evidence="8">
    <location>
        <begin position="371"/>
        <end position="401"/>
    </location>
</feature>
<dbReference type="InterPro" id="IPR029020">
    <property type="entry name" value="Ammonium/urea_transptr"/>
</dbReference>
<keyword evidence="5 8" id="KW-1133">Transmembrane helix</keyword>
<feature type="transmembrane region" description="Helical" evidence="8">
    <location>
        <begin position="124"/>
        <end position="144"/>
    </location>
</feature>
<dbReference type="NCBIfam" id="TIGR00836">
    <property type="entry name" value="amt"/>
    <property type="match status" value="1"/>
</dbReference>
<dbReference type="Proteomes" id="UP000197032">
    <property type="component" value="Unassembled WGS sequence"/>
</dbReference>
<keyword evidence="11" id="KW-1185">Reference proteome</keyword>
<accession>A0A1Z5HR31</accession>
<evidence type="ECO:0000256" key="1">
    <source>
        <dbReference type="ARBA" id="ARBA00004141"/>
    </source>
</evidence>
<dbReference type="InterPro" id="IPR001905">
    <property type="entry name" value="Ammonium_transpt"/>
</dbReference>
<keyword evidence="3 8" id="KW-0813">Transport</keyword>
<evidence type="ECO:0000256" key="6">
    <source>
        <dbReference type="ARBA" id="ARBA00023136"/>
    </source>
</evidence>
<gene>
    <name evidence="10" type="ORF">KKC1_11240</name>
</gene>
<evidence type="ECO:0000256" key="8">
    <source>
        <dbReference type="RuleBase" id="RU362002"/>
    </source>
</evidence>
<reference evidence="11" key="1">
    <citation type="journal article" date="2017" name="Appl. Environ. Microbiol.">
        <title>Genomic analysis of Calderihabitans maritimus KKC1, a thermophilic hydrogenogenic carboxydotrophic bacterium isolated from marine sediment.</title>
        <authorList>
            <person name="Omae K."/>
            <person name="Yoneda Y."/>
            <person name="Fukuyama Y."/>
            <person name="Yoshida T."/>
            <person name="Sako Y."/>
        </authorList>
    </citation>
    <scope>NUCLEOTIDE SEQUENCE [LARGE SCALE GENOMIC DNA]</scope>
    <source>
        <strain evidence="11">KKC1</strain>
    </source>
</reference>
<organism evidence="10 11">
    <name type="scientific">Calderihabitans maritimus</name>
    <dbReference type="NCBI Taxonomy" id="1246530"/>
    <lineage>
        <taxon>Bacteria</taxon>
        <taxon>Bacillati</taxon>
        <taxon>Bacillota</taxon>
        <taxon>Clostridia</taxon>
        <taxon>Neomoorellales</taxon>
        <taxon>Calderihabitantaceae</taxon>
        <taxon>Calderihabitans</taxon>
    </lineage>
</organism>
<dbReference type="InterPro" id="IPR018047">
    <property type="entry name" value="Ammonium_transpt_CS"/>
</dbReference>
<sequence length="463" mass="48595">MFGKGVMVSLWGALLWFVFPGRVWAAEPTPASNALAIDTIWTLLAAFLVFLMHAGFTMVESGFTQSKNTVNIIMKNLATIAIGVIVFFAVGFGIMFGPDVGGIIGTKGFWMENISDLDFGIPTLGFWLFQAVFAATSATIVSGAVAERFKFVAYCIFTVVMTAIIYPVVGHWVWGGGWLSRLGFIDFAGSTVVHSVGGWSALVGAYLVGARLGKYGKDGSVQVIPGHNIPLGALGVFILWFGWFGFNAGSTISGTSPEIVSIATTTLLAGAAGIVGVMLITTIKYSKPDPTLTLNGALAGLVGITAGTASVSPTGALIIGLAAGIIMVFAVEYFDRVAKIDDPVGAISVHGVCGAFGTLAVGLFATEGGLFYGGGISLLVVQLIGVIAVFAWSVFCSWIVFSIINAWVGLRVSPEEEMEGLDLGEHGLRAYGDFVFRSAIPGSSVQPATQEIRMAKPEIEVSR</sequence>
<name>A0A1Z5HR31_9FIRM</name>
<comment type="caution">
    <text evidence="10">The sequence shown here is derived from an EMBL/GenBank/DDBJ whole genome shotgun (WGS) entry which is preliminary data.</text>
</comment>
<dbReference type="Gene3D" id="1.10.3430.10">
    <property type="entry name" value="Ammonium transporter AmtB like domains"/>
    <property type="match status" value="1"/>
</dbReference>